<dbReference type="Gene3D" id="4.10.240.10">
    <property type="entry name" value="Zn(2)-C6 fungal-type DNA-binding domain"/>
    <property type="match status" value="1"/>
</dbReference>
<dbReference type="GO" id="GO:0000981">
    <property type="term" value="F:DNA-binding transcription factor activity, RNA polymerase II-specific"/>
    <property type="evidence" value="ECO:0007669"/>
    <property type="project" value="InterPro"/>
</dbReference>
<dbReference type="GO" id="GO:0043565">
    <property type="term" value="F:sequence-specific DNA binding"/>
    <property type="evidence" value="ECO:0007669"/>
    <property type="project" value="TreeGrafter"/>
</dbReference>
<keyword evidence="8" id="KW-1133">Transmembrane helix</keyword>
<sequence length="740" mass="82219">MHRRASRRDTHRRPAAADRTRSSSVATPRRRRSFDTSAADNSISPSSHDLSITATASTPSKVRKVSRACDFCKTRKAKCSGSQPCSKCIAKGRTCLYTAKYTRGRPPTPPASAVASSRQAPTRQDRGHLSWTDNHVQAQIRETSDGALHHSGAPSRASPELGMAEIQGQVFDPTSGMTFLHRAWKRLSDETARKIPDAVGTSAEDQPLSMAGDRPLPELHEQRAIRLPSPDESRRLLDLYFDVCIATYRILHRPAVEKWLTILECSNDQGRPVWHQVGRARASIVLTVLAIATEHDAKSNERASTDASSTSLTLSDEFFCTSLRLAETEQGYPTLESAQARILQVLYLLTTSRFNKSWYVFGNALQIISTIGLHRKANSKRRGKSTTDYVQRQGRLRTFWTAYILDNYLGVVFGRPRHFHDEDIDQEFPDRVNDDDMTALGPSDTPHTPMSCHVDALIFHAKIAQILGSISREVYTIKEMPEPDRASAARRHIQRIHEWHASLPIHLGSVPPSILIHSYRRQATVIKLAHAHAIMHAGRLFLLSNSSDALAEEEAVSNAARTALEVVDSMAREGSIFHAFWWTHYVTFCALVIVYVWEIQQRRQGRATGDDGRAARLLQLAERCQGHLARATATNSPSRRYAVILEEFKPAAAASYPTSRHDSEENTQPPHGAPAQPGGPNAPQAPGVQEYGPAFGSEPGLPLDPHLLDEWQTTDWLELDSSAFWPQIDVGEAIVWPGIG</sequence>
<feature type="transmembrane region" description="Helical" evidence="8">
    <location>
        <begin position="579"/>
        <end position="597"/>
    </location>
</feature>
<keyword evidence="3" id="KW-0805">Transcription regulation</keyword>
<keyword evidence="5" id="KW-0804">Transcription</keyword>
<dbReference type="SUPFAM" id="SSF57701">
    <property type="entry name" value="Zn2/Cys6 DNA-binding domain"/>
    <property type="match status" value="1"/>
</dbReference>
<evidence type="ECO:0000313" key="10">
    <source>
        <dbReference type="EMBL" id="ATY58814.1"/>
    </source>
</evidence>
<feature type="region of interest" description="Disordered" evidence="7">
    <location>
        <begin position="654"/>
        <end position="706"/>
    </location>
</feature>
<dbReference type="InterPro" id="IPR036864">
    <property type="entry name" value="Zn2-C6_fun-type_DNA-bd_sf"/>
</dbReference>
<dbReference type="Proteomes" id="UP000323067">
    <property type="component" value="Chromosome iv"/>
</dbReference>
<dbReference type="PROSITE" id="PS50048">
    <property type="entry name" value="ZN2_CY6_FUNGAL_2"/>
    <property type="match status" value="1"/>
</dbReference>
<dbReference type="Pfam" id="PF04082">
    <property type="entry name" value="Fungal_trans"/>
    <property type="match status" value="1"/>
</dbReference>
<dbReference type="CDD" id="cd00067">
    <property type="entry name" value="GAL4"/>
    <property type="match status" value="1"/>
</dbReference>
<dbReference type="Pfam" id="PF00172">
    <property type="entry name" value="Zn_clus"/>
    <property type="match status" value="1"/>
</dbReference>
<dbReference type="VEuPathDB" id="FungiDB:CCM_05077"/>
<dbReference type="PANTHER" id="PTHR47540">
    <property type="entry name" value="THIAMINE REPRESSIBLE GENES REGULATORY PROTEIN THI5"/>
    <property type="match status" value="1"/>
</dbReference>
<dbReference type="InterPro" id="IPR001138">
    <property type="entry name" value="Zn2Cys6_DnaBD"/>
</dbReference>
<dbReference type="VEuPathDB" id="FungiDB:A9K55_002454"/>
<dbReference type="PANTHER" id="PTHR47540:SF2">
    <property type="entry name" value="ZN(II)2CYS6 TRANSCRIPTION FACTOR (EUROFUNG)"/>
    <property type="match status" value="1"/>
</dbReference>
<dbReference type="SMART" id="SM00906">
    <property type="entry name" value="Fungal_trans"/>
    <property type="match status" value="1"/>
</dbReference>
<comment type="subcellular location">
    <subcellularLocation>
        <location evidence="1">Nucleus</location>
    </subcellularLocation>
</comment>
<gene>
    <name evidence="10" type="ORF">A9K55_002454</name>
</gene>
<evidence type="ECO:0000256" key="2">
    <source>
        <dbReference type="ARBA" id="ARBA00022723"/>
    </source>
</evidence>
<dbReference type="SMART" id="SM00066">
    <property type="entry name" value="GAL4"/>
    <property type="match status" value="1"/>
</dbReference>
<feature type="region of interest" description="Disordered" evidence="7">
    <location>
        <begin position="1"/>
        <end position="59"/>
    </location>
</feature>
<evidence type="ECO:0000256" key="1">
    <source>
        <dbReference type="ARBA" id="ARBA00004123"/>
    </source>
</evidence>
<evidence type="ECO:0000256" key="5">
    <source>
        <dbReference type="ARBA" id="ARBA00023163"/>
    </source>
</evidence>
<dbReference type="InterPro" id="IPR007219">
    <property type="entry name" value="XnlR_reg_dom"/>
</dbReference>
<dbReference type="GO" id="GO:0006351">
    <property type="term" value="P:DNA-templated transcription"/>
    <property type="evidence" value="ECO:0007669"/>
    <property type="project" value="InterPro"/>
</dbReference>
<accession>A0A2H4S6U6</accession>
<feature type="compositionally biased region" description="Polar residues" evidence="7">
    <location>
        <begin position="35"/>
        <end position="59"/>
    </location>
</feature>
<evidence type="ECO:0000256" key="6">
    <source>
        <dbReference type="ARBA" id="ARBA00023242"/>
    </source>
</evidence>
<name>A0A2H4S6U6_CORMI</name>
<evidence type="ECO:0000256" key="3">
    <source>
        <dbReference type="ARBA" id="ARBA00023015"/>
    </source>
</evidence>
<dbReference type="GO" id="GO:0045944">
    <property type="term" value="P:positive regulation of transcription by RNA polymerase II"/>
    <property type="evidence" value="ECO:0007669"/>
    <property type="project" value="TreeGrafter"/>
</dbReference>
<keyword evidence="8" id="KW-0472">Membrane</keyword>
<evidence type="ECO:0000256" key="4">
    <source>
        <dbReference type="ARBA" id="ARBA00023125"/>
    </source>
</evidence>
<evidence type="ECO:0000259" key="9">
    <source>
        <dbReference type="PROSITE" id="PS50048"/>
    </source>
</evidence>
<dbReference type="PROSITE" id="PS00463">
    <property type="entry name" value="ZN2_CY6_FUNGAL_1"/>
    <property type="match status" value="1"/>
</dbReference>
<keyword evidence="2" id="KW-0479">Metal-binding</keyword>
<dbReference type="GO" id="GO:0008270">
    <property type="term" value="F:zinc ion binding"/>
    <property type="evidence" value="ECO:0007669"/>
    <property type="project" value="InterPro"/>
</dbReference>
<proteinExistence type="predicted"/>
<organism evidence="10 11">
    <name type="scientific">Cordyceps militaris</name>
    <name type="common">Caterpillar fungus</name>
    <name type="synonym">Clavaria militaris</name>
    <dbReference type="NCBI Taxonomy" id="73501"/>
    <lineage>
        <taxon>Eukaryota</taxon>
        <taxon>Fungi</taxon>
        <taxon>Dikarya</taxon>
        <taxon>Ascomycota</taxon>
        <taxon>Pezizomycotina</taxon>
        <taxon>Sordariomycetes</taxon>
        <taxon>Hypocreomycetidae</taxon>
        <taxon>Hypocreales</taxon>
        <taxon>Cordycipitaceae</taxon>
        <taxon>Cordyceps</taxon>
    </lineage>
</organism>
<dbReference type="CDD" id="cd12148">
    <property type="entry name" value="fungal_TF_MHR"/>
    <property type="match status" value="1"/>
</dbReference>
<dbReference type="EMBL" id="CP023322">
    <property type="protein sequence ID" value="ATY58814.1"/>
    <property type="molecule type" value="Genomic_DNA"/>
</dbReference>
<protein>
    <submittedName>
        <fullName evidence="10">C6 transcription</fullName>
    </submittedName>
</protein>
<evidence type="ECO:0000256" key="8">
    <source>
        <dbReference type="SAM" id="Phobius"/>
    </source>
</evidence>
<feature type="domain" description="Zn(2)-C6 fungal-type" evidence="9">
    <location>
        <begin position="68"/>
        <end position="97"/>
    </location>
</feature>
<feature type="compositionally biased region" description="Low complexity" evidence="7">
    <location>
        <begin position="668"/>
        <end position="689"/>
    </location>
</feature>
<keyword evidence="6" id="KW-0539">Nucleus</keyword>
<reference evidence="10 11" key="1">
    <citation type="journal article" date="2017" name="BMC Genomics">
        <title>Chromosome level assembly and secondary metabolite potential of the parasitic fungus Cordyceps militaris.</title>
        <authorList>
            <person name="Kramer G.J."/>
            <person name="Nodwell J.R."/>
        </authorList>
    </citation>
    <scope>NUCLEOTIDE SEQUENCE [LARGE SCALE GENOMIC DNA]</scope>
    <source>
        <strain evidence="10 11">ATCC 34164</strain>
    </source>
</reference>
<dbReference type="AlphaFoldDB" id="A0A2H4S6U6"/>
<keyword evidence="4" id="KW-0238">DNA-binding</keyword>
<feature type="compositionally biased region" description="Basic residues" evidence="7">
    <location>
        <begin position="1"/>
        <end position="14"/>
    </location>
</feature>
<dbReference type="GO" id="GO:0005634">
    <property type="term" value="C:nucleus"/>
    <property type="evidence" value="ECO:0007669"/>
    <property type="project" value="UniProtKB-SubCell"/>
</dbReference>
<dbReference type="InterPro" id="IPR051711">
    <property type="entry name" value="Stress_Response_Reg"/>
</dbReference>
<evidence type="ECO:0000313" key="11">
    <source>
        <dbReference type="Proteomes" id="UP000323067"/>
    </source>
</evidence>
<feature type="region of interest" description="Disordered" evidence="7">
    <location>
        <begin position="104"/>
        <end position="127"/>
    </location>
</feature>
<keyword evidence="8" id="KW-0812">Transmembrane</keyword>
<evidence type="ECO:0000256" key="7">
    <source>
        <dbReference type="SAM" id="MobiDB-lite"/>
    </source>
</evidence>